<reference evidence="1" key="1">
    <citation type="journal article" date="2020" name="Stud. Mycol.">
        <title>101 Dothideomycetes genomes: a test case for predicting lifestyles and emergence of pathogens.</title>
        <authorList>
            <person name="Haridas S."/>
            <person name="Albert R."/>
            <person name="Binder M."/>
            <person name="Bloem J."/>
            <person name="Labutti K."/>
            <person name="Salamov A."/>
            <person name="Andreopoulos B."/>
            <person name="Baker S."/>
            <person name="Barry K."/>
            <person name="Bills G."/>
            <person name="Bluhm B."/>
            <person name="Cannon C."/>
            <person name="Castanera R."/>
            <person name="Culley D."/>
            <person name="Daum C."/>
            <person name="Ezra D."/>
            <person name="Gonzalez J."/>
            <person name="Henrissat B."/>
            <person name="Kuo A."/>
            <person name="Liang C."/>
            <person name="Lipzen A."/>
            <person name="Lutzoni F."/>
            <person name="Magnuson J."/>
            <person name="Mondo S."/>
            <person name="Nolan M."/>
            <person name="Ohm R."/>
            <person name="Pangilinan J."/>
            <person name="Park H.-J."/>
            <person name="Ramirez L."/>
            <person name="Alfaro M."/>
            <person name="Sun H."/>
            <person name="Tritt A."/>
            <person name="Yoshinaga Y."/>
            <person name="Zwiers L.-H."/>
            <person name="Turgeon B."/>
            <person name="Goodwin S."/>
            <person name="Spatafora J."/>
            <person name="Crous P."/>
            <person name="Grigoriev I."/>
        </authorList>
    </citation>
    <scope>NUCLEOTIDE SEQUENCE</scope>
    <source>
        <strain evidence="1">CBS 207.26</strain>
    </source>
</reference>
<dbReference type="EMBL" id="ML994611">
    <property type="protein sequence ID" value="KAF2194656.1"/>
    <property type="molecule type" value="Genomic_DNA"/>
</dbReference>
<dbReference type="OrthoDB" id="3917213at2759"/>
<protein>
    <submittedName>
        <fullName evidence="1">Uncharacterized protein</fullName>
    </submittedName>
</protein>
<gene>
    <name evidence="1" type="ORF">K469DRAFT_650591</name>
</gene>
<dbReference type="Proteomes" id="UP000800200">
    <property type="component" value="Unassembled WGS sequence"/>
</dbReference>
<accession>A0A6A6EXK8</accession>
<organism evidence="1 2">
    <name type="scientific">Zopfia rhizophila CBS 207.26</name>
    <dbReference type="NCBI Taxonomy" id="1314779"/>
    <lineage>
        <taxon>Eukaryota</taxon>
        <taxon>Fungi</taxon>
        <taxon>Dikarya</taxon>
        <taxon>Ascomycota</taxon>
        <taxon>Pezizomycotina</taxon>
        <taxon>Dothideomycetes</taxon>
        <taxon>Dothideomycetes incertae sedis</taxon>
        <taxon>Zopfiaceae</taxon>
        <taxon>Zopfia</taxon>
    </lineage>
</organism>
<evidence type="ECO:0000313" key="1">
    <source>
        <dbReference type="EMBL" id="KAF2194656.1"/>
    </source>
</evidence>
<keyword evidence="2" id="KW-1185">Reference proteome</keyword>
<evidence type="ECO:0000313" key="2">
    <source>
        <dbReference type="Proteomes" id="UP000800200"/>
    </source>
</evidence>
<dbReference type="AlphaFoldDB" id="A0A6A6EXK8"/>
<sequence length="205" mass="23423">MATSTDTSFVSLLCKEPWDYYASGECLIKFEGNGTGHLICRSELVVFISVELEWKLLSLNHSAQRTTDNKNTTAAYLLNTLLNNWWFRSTASSSIAEAEIEVTLLKQHARILGPMKGCICNEHVLKPEAFLPKRFAITLEKGSFWPAGVQSLSRVPDWISRHSYRLLFDKSPFPPRDEWKDPDGGPDANQFWEFRKFCSHPVPKR</sequence>
<name>A0A6A6EXK8_9PEZI</name>
<proteinExistence type="predicted"/>